<feature type="region of interest" description="Disordered" evidence="5">
    <location>
        <begin position="284"/>
        <end position="304"/>
    </location>
</feature>
<feature type="transmembrane region" description="Helical" evidence="6">
    <location>
        <begin position="190"/>
        <end position="212"/>
    </location>
</feature>
<dbReference type="PANTHER" id="PTHR43531:SF14">
    <property type="entry name" value="METHYL-ACCEPTING CHEMOTAXIS PROTEIN I-RELATED"/>
    <property type="match status" value="1"/>
</dbReference>
<dbReference type="Proteomes" id="UP000608513">
    <property type="component" value="Unassembled WGS sequence"/>
</dbReference>
<sequence length="537" mass="57094">MKLGIAGRLWLLVALLLTALAVTGSYGAWELRAAQDRNARGFERMHELTGMLEAVHSAKANYRSEAQEFESLLQRGDDAASRQFFLENLKSRADLVGRYLASVRAAMVRIGIGVQVLDRAAMLHRDLTDAYLSSGVASGGGRTEATDAAVLKQQPFENQLDALVSQLQRHAREDEARMIASAASQAREGVLVQGGVFLLALALSAALAAWVVTSLRRPITEVIAAALRVARGDLSGEVQVRGHDEAARLLEATAAMTHQLRSLVQEVQGRARTVADTSAQVAHGHADLAQRTEEQASSLEETASQMEELTATIEQNMESARRASRIADEARELAGRGGEVVGQVVSTMGRISRSSSQIAEITGVIDAIAFQTNILALNAAVEAARAGQEGRGFAVVAAEVRTLAQRSADAAREIKKLVATSVAEVQGGEELVAAAGRTMQEIVQAARQVSGLITEVAAASEEQSVGIAQMNTAVAQMDQVVQQNAALVEEATAATDSMREQAQGLRDAVSCFRLGDAAAVEPEEPWRTPPSLQLLPA</sequence>
<dbReference type="SMART" id="SM00283">
    <property type="entry name" value="MA"/>
    <property type="match status" value="1"/>
</dbReference>
<keyword evidence="6" id="KW-0812">Transmembrane</keyword>
<feature type="domain" description="Methyl-accepting transducer" evidence="7">
    <location>
        <begin position="270"/>
        <end position="499"/>
    </location>
</feature>
<comment type="subcellular location">
    <subcellularLocation>
        <location evidence="1">Membrane</location>
    </subcellularLocation>
</comment>
<feature type="compositionally biased region" description="Polar residues" evidence="5">
    <location>
        <begin position="295"/>
        <end position="304"/>
    </location>
</feature>
<evidence type="ECO:0000256" key="5">
    <source>
        <dbReference type="SAM" id="MobiDB-lite"/>
    </source>
</evidence>
<organism evidence="9 10">
    <name type="scientific">Ramlibacter cellulosilyticus</name>
    <dbReference type="NCBI Taxonomy" id="2764187"/>
    <lineage>
        <taxon>Bacteria</taxon>
        <taxon>Pseudomonadati</taxon>
        <taxon>Pseudomonadota</taxon>
        <taxon>Betaproteobacteria</taxon>
        <taxon>Burkholderiales</taxon>
        <taxon>Comamonadaceae</taxon>
        <taxon>Ramlibacter</taxon>
    </lineage>
</organism>
<accession>A0A923MU53</accession>
<dbReference type="GO" id="GO:0004888">
    <property type="term" value="F:transmembrane signaling receptor activity"/>
    <property type="evidence" value="ECO:0007669"/>
    <property type="project" value="TreeGrafter"/>
</dbReference>
<dbReference type="PANTHER" id="PTHR43531">
    <property type="entry name" value="PROTEIN ICFG"/>
    <property type="match status" value="1"/>
</dbReference>
<keyword evidence="2" id="KW-0488">Methylation</keyword>
<evidence type="ECO:0000256" key="6">
    <source>
        <dbReference type="SAM" id="Phobius"/>
    </source>
</evidence>
<keyword evidence="10" id="KW-1185">Reference proteome</keyword>
<name>A0A923MU53_9BURK</name>
<evidence type="ECO:0000256" key="1">
    <source>
        <dbReference type="ARBA" id="ARBA00004370"/>
    </source>
</evidence>
<keyword evidence="4" id="KW-0807">Transducer</keyword>
<gene>
    <name evidence="9" type="ORF">H8N03_21055</name>
</gene>
<dbReference type="RefSeq" id="WP_187078191.1">
    <property type="nucleotide sequence ID" value="NZ_JACORT010000010.1"/>
</dbReference>
<evidence type="ECO:0000313" key="9">
    <source>
        <dbReference type="EMBL" id="MBC5785450.1"/>
    </source>
</evidence>
<keyword evidence="6" id="KW-0472">Membrane</keyword>
<dbReference type="Pfam" id="PF00672">
    <property type="entry name" value="HAMP"/>
    <property type="match status" value="1"/>
</dbReference>
<dbReference type="AlphaFoldDB" id="A0A923MU53"/>
<dbReference type="InterPro" id="IPR051310">
    <property type="entry name" value="MCP_chemotaxis"/>
</dbReference>
<proteinExistence type="inferred from homology"/>
<dbReference type="GO" id="GO:0007165">
    <property type="term" value="P:signal transduction"/>
    <property type="evidence" value="ECO:0007669"/>
    <property type="project" value="UniProtKB-KW"/>
</dbReference>
<dbReference type="PROSITE" id="PS50885">
    <property type="entry name" value="HAMP"/>
    <property type="match status" value="1"/>
</dbReference>
<dbReference type="Pfam" id="PF00015">
    <property type="entry name" value="MCPsignal"/>
    <property type="match status" value="1"/>
</dbReference>
<dbReference type="SMART" id="SM00304">
    <property type="entry name" value="HAMP"/>
    <property type="match status" value="1"/>
</dbReference>
<keyword evidence="6" id="KW-1133">Transmembrane helix</keyword>
<evidence type="ECO:0000259" key="8">
    <source>
        <dbReference type="PROSITE" id="PS50885"/>
    </source>
</evidence>
<comment type="caution">
    <text evidence="9">The sequence shown here is derived from an EMBL/GenBank/DDBJ whole genome shotgun (WGS) entry which is preliminary data.</text>
</comment>
<dbReference type="GO" id="GO:0005886">
    <property type="term" value="C:plasma membrane"/>
    <property type="evidence" value="ECO:0007669"/>
    <property type="project" value="TreeGrafter"/>
</dbReference>
<comment type="similarity">
    <text evidence="3">Belongs to the methyl-accepting chemotaxis (MCP) protein family.</text>
</comment>
<feature type="domain" description="HAMP" evidence="8">
    <location>
        <begin position="213"/>
        <end position="265"/>
    </location>
</feature>
<dbReference type="CDD" id="cd11386">
    <property type="entry name" value="MCP_signal"/>
    <property type="match status" value="1"/>
</dbReference>
<dbReference type="GO" id="GO:0006935">
    <property type="term" value="P:chemotaxis"/>
    <property type="evidence" value="ECO:0007669"/>
    <property type="project" value="TreeGrafter"/>
</dbReference>
<dbReference type="CDD" id="cd06225">
    <property type="entry name" value="HAMP"/>
    <property type="match status" value="1"/>
</dbReference>
<dbReference type="Gene3D" id="1.10.287.950">
    <property type="entry name" value="Methyl-accepting chemotaxis protein"/>
    <property type="match status" value="1"/>
</dbReference>
<dbReference type="PROSITE" id="PS50111">
    <property type="entry name" value="CHEMOTAXIS_TRANSDUC_2"/>
    <property type="match status" value="1"/>
</dbReference>
<evidence type="ECO:0000256" key="2">
    <source>
        <dbReference type="ARBA" id="ARBA00022481"/>
    </source>
</evidence>
<evidence type="ECO:0000259" key="7">
    <source>
        <dbReference type="PROSITE" id="PS50111"/>
    </source>
</evidence>
<protein>
    <submittedName>
        <fullName evidence="9">Methyl-accepting chemotaxis protein</fullName>
    </submittedName>
</protein>
<dbReference type="FunFam" id="1.10.287.950:FF:000001">
    <property type="entry name" value="Methyl-accepting chemotaxis sensory transducer"/>
    <property type="match status" value="1"/>
</dbReference>
<dbReference type="EMBL" id="JACORT010000010">
    <property type="protein sequence ID" value="MBC5785450.1"/>
    <property type="molecule type" value="Genomic_DNA"/>
</dbReference>
<evidence type="ECO:0000313" key="10">
    <source>
        <dbReference type="Proteomes" id="UP000608513"/>
    </source>
</evidence>
<dbReference type="InterPro" id="IPR003660">
    <property type="entry name" value="HAMP_dom"/>
</dbReference>
<feature type="compositionally biased region" description="Basic and acidic residues" evidence="5">
    <location>
        <begin position="284"/>
        <end position="294"/>
    </location>
</feature>
<dbReference type="SUPFAM" id="SSF58104">
    <property type="entry name" value="Methyl-accepting chemotaxis protein (MCP) signaling domain"/>
    <property type="match status" value="1"/>
</dbReference>
<dbReference type="InterPro" id="IPR004089">
    <property type="entry name" value="MCPsignal_dom"/>
</dbReference>
<evidence type="ECO:0000256" key="3">
    <source>
        <dbReference type="ARBA" id="ARBA00029447"/>
    </source>
</evidence>
<evidence type="ECO:0000256" key="4">
    <source>
        <dbReference type="PROSITE-ProRule" id="PRU00284"/>
    </source>
</evidence>
<reference evidence="9" key="1">
    <citation type="submission" date="2020-08" db="EMBL/GenBank/DDBJ databases">
        <title>Ramlibacter sp. USB13 16S ribosomal RNA gene genome sequencing and assembly.</title>
        <authorList>
            <person name="Kang M."/>
        </authorList>
    </citation>
    <scope>NUCLEOTIDE SEQUENCE</scope>
    <source>
        <strain evidence="9">USB13</strain>
    </source>
</reference>